<reference evidence="3" key="1">
    <citation type="submission" date="2021-07" db="EMBL/GenBank/DDBJ databases">
        <authorList>
            <person name="Catto M.A."/>
            <person name="Jacobson A."/>
            <person name="Kennedy G."/>
            <person name="Labadie P."/>
            <person name="Hunt B.G."/>
            <person name="Srinivasan R."/>
        </authorList>
    </citation>
    <scope>NUCLEOTIDE SEQUENCE</scope>
    <source>
        <strain evidence="3">PL_HMW_Pooled</strain>
        <tissue evidence="3">Head</tissue>
    </source>
</reference>
<evidence type="ECO:0000313" key="4">
    <source>
        <dbReference type="Proteomes" id="UP001219518"/>
    </source>
</evidence>
<dbReference type="GO" id="GO:0005737">
    <property type="term" value="C:cytoplasm"/>
    <property type="evidence" value="ECO:0007669"/>
    <property type="project" value="TreeGrafter"/>
</dbReference>
<organism evidence="3 4">
    <name type="scientific">Frankliniella fusca</name>
    <dbReference type="NCBI Taxonomy" id="407009"/>
    <lineage>
        <taxon>Eukaryota</taxon>
        <taxon>Metazoa</taxon>
        <taxon>Ecdysozoa</taxon>
        <taxon>Arthropoda</taxon>
        <taxon>Hexapoda</taxon>
        <taxon>Insecta</taxon>
        <taxon>Pterygota</taxon>
        <taxon>Neoptera</taxon>
        <taxon>Paraneoptera</taxon>
        <taxon>Thysanoptera</taxon>
        <taxon>Terebrantia</taxon>
        <taxon>Thripoidea</taxon>
        <taxon>Thripidae</taxon>
        <taxon>Frankliniella</taxon>
    </lineage>
</organism>
<keyword evidence="3" id="KW-0648">Protein biosynthesis</keyword>
<feature type="compositionally biased region" description="Basic and acidic residues" evidence="1">
    <location>
        <begin position="255"/>
        <end position="283"/>
    </location>
</feature>
<name>A0AAE1GTT4_9NEOP</name>
<dbReference type="GO" id="GO:0003746">
    <property type="term" value="F:translation elongation factor activity"/>
    <property type="evidence" value="ECO:0007669"/>
    <property type="project" value="UniProtKB-KW"/>
</dbReference>
<feature type="domain" description="GST C-terminal" evidence="2">
    <location>
        <begin position="81"/>
        <end position="215"/>
    </location>
</feature>
<dbReference type="PROSITE" id="PS50405">
    <property type="entry name" value="GST_CTER"/>
    <property type="match status" value="1"/>
</dbReference>
<dbReference type="PANTHER" id="PTHR43986">
    <property type="entry name" value="ELONGATION FACTOR 1-GAMMA"/>
    <property type="match status" value="1"/>
</dbReference>
<keyword evidence="4" id="KW-1185">Reference proteome</keyword>
<evidence type="ECO:0000313" key="3">
    <source>
        <dbReference type="EMBL" id="KAK3908979.1"/>
    </source>
</evidence>
<dbReference type="InterPro" id="IPR010987">
    <property type="entry name" value="Glutathione-S-Trfase_C-like"/>
</dbReference>
<evidence type="ECO:0000259" key="2">
    <source>
        <dbReference type="PROSITE" id="PS50405"/>
    </source>
</evidence>
<proteinExistence type="predicted"/>
<dbReference type="InterPro" id="IPR004046">
    <property type="entry name" value="GST_C"/>
</dbReference>
<keyword evidence="3" id="KW-0251">Elongation factor</keyword>
<dbReference type="InterPro" id="IPR050802">
    <property type="entry name" value="EF-GSTs"/>
</dbReference>
<feature type="compositionally biased region" description="Polar residues" evidence="1">
    <location>
        <begin position="288"/>
        <end position="311"/>
    </location>
</feature>
<dbReference type="PANTHER" id="PTHR43986:SF1">
    <property type="entry name" value="ELONGATION FACTOR 1-GAMMA"/>
    <property type="match status" value="1"/>
</dbReference>
<protein>
    <submittedName>
        <fullName evidence="3">Elongation factor 1-gamma</fullName>
    </submittedName>
</protein>
<dbReference type="Pfam" id="PF00043">
    <property type="entry name" value="GST_C"/>
    <property type="match status" value="1"/>
</dbReference>
<feature type="region of interest" description="Disordered" evidence="1">
    <location>
        <begin position="205"/>
        <end position="327"/>
    </location>
</feature>
<dbReference type="SUPFAM" id="SSF47616">
    <property type="entry name" value="GST C-terminal domain-like"/>
    <property type="match status" value="1"/>
</dbReference>
<dbReference type="EMBL" id="JAHWGI010000083">
    <property type="protein sequence ID" value="KAK3908979.1"/>
    <property type="molecule type" value="Genomic_DNA"/>
</dbReference>
<gene>
    <name evidence="3" type="ORF">KUF71_019235</name>
</gene>
<dbReference type="CDD" id="cd03181">
    <property type="entry name" value="GST_C_EF1Bgamma_like"/>
    <property type="match status" value="1"/>
</dbReference>
<dbReference type="Proteomes" id="UP001219518">
    <property type="component" value="Unassembled WGS sequence"/>
</dbReference>
<dbReference type="InterPro" id="IPR036282">
    <property type="entry name" value="Glutathione-S-Trfase_C_sf"/>
</dbReference>
<dbReference type="Gene3D" id="1.20.1050.10">
    <property type="match status" value="1"/>
</dbReference>
<accession>A0AAE1GTT4</accession>
<evidence type="ECO:0000256" key="1">
    <source>
        <dbReference type="SAM" id="MobiDB-lite"/>
    </source>
</evidence>
<dbReference type="GO" id="GO:0005634">
    <property type="term" value="C:nucleus"/>
    <property type="evidence" value="ECO:0007669"/>
    <property type="project" value="TreeGrafter"/>
</dbReference>
<feature type="compositionally biased region" description="Basic and acidic residues" evidence="1">
    <location>
        <begin position="210"/>
        <end position="244"/>
    </location>
</feature>
<feature type="compositionally biased region" description="Basic residues" evidence="1">
    <location>
        <begin position="314"/>
        <end position="327"/>
    </location>
</feature>
<dbReference type="AlphaFoldDB" id="A0AAE1GTT4"/>
<comment type="caution">
    <text evidence="3">The sequence shown here is derived from an EMBL/GenBank/DDBJ whole genome shotgun (WGS) entry which is preliminary data.</text>
</comment>
<sequence length="327" mass="36760">MKINILSKLNCKRPVLKVCLGSICYSRAMICAKYSEKDVLVKPLGNQNKCIPTLEENGEKILNTAAISYYLSSSGLRGGPSEYHQAEVLQWVDWCEGTFRIAVGCWFEFCSENLEKSRRQDTESHLQGLSNLLNYLDRVFLDLTFLVNERISLADITLFSLLLPIYQTKMGPNMLKTYVNLNRWLRTIHNQTQVKAALEEKSLSSALASEENKPQKDHVSGSELNKNDRKTPEATKVFSSEKEAITSSALDDQDQTIKPDNKNSKIESKPPGKEPETKSEVKEPSLVPSPTSPQQSEQAASGRSDTSQGNDQQKKKKNKNKKNKSKK</sequence>
<reference evidence="3" key="2">
    <citation type="journal article" date="2023" name="BMC Genomics">
        <title>Pest status, molecular evolution, and epigenetic factors derived from the genome assembly of Frankliniella fusca, a thysanopteran phytovirus vector.</title>
        <authorList>
            <person name="Catto M.A."/>
            <person name="Labadie P.E."/>
            <person name="Jacobson A.L."/>
            <person name="Kennedy G.G."/>
            <person name="Srinivasan R."/>
            <person name="Hunt B.G."/>
        </authorList>
    </citation>
    <scope>NUCLEOTIDE SEQUENCE</scope>
    <source>
        <strain evidence="3">PL_HMW_Pooled</strain>
    </source>
</reference>